<dbReference type="InterPro" id="IPR014249">
    <property type="entry name" value="Spore_V_B"/>
</dbReference>
<dbReference type="InterPro" id="IPR002797">
    <property type="entry name" value="Polysacc_synth"/>
</dbReference>
<feature type="transmembrane region" description="Helical" evidence="6">
    <location>
        <begin position="161"/>
        <end position="180"/>
    </location>
</feature>
<reference evidence="7" key="1">
    <citation type="submission" date="2021-06" db="EMBL/GenBank/DDBJ databases">
        <authorList>
            <person name="Criscuolo A."/>
        </authorList>
    </citation>
    <scope>NUCLEOTIDE SEQUENCE</scope>
    <source>
        <strain evidence="7">CIP111600</strain>
    </source>
</reference>
<dbReference type="InterPro" id="IPR024923">
    <property type="entry name" value="PG_synth_SpoVB"/>
</dbReference>
<name>A0A916K5T9_9BACL</name>
<sequence length="521" mass="56196">MTKQSFIKGTLILLAAGIVNRILGFIPRITLPRVIGAEGIGLYQMGYPFLIVILTIVTGGIPIAVAKLVAAAEAEGDEAKVRSIFRMTMALSIVLSSVFTVGTYFGARRITEYLFTDDRVYLTFLCMTPIIFVVGISAVFRGYFQGRHNMIPTALSQVVETIVRIVTVLAFAYLMLPYGIEYAAAGAMVGVLAGEICAFLVLMLLYRQARKREQPAGPVKKSKMGAFSRISNLKQIITLALPVTGSKLVGSCSYLLESILIVHCLAAAGVATNMATAQYGALQGMVMPVLLLPSALTYSLAVSLIPSLSEASALGDMKTIHKRLHQSLKLALVTGAPFAVIMYVLAEPICLYMYGQAGVGPMLKMMAPAALFIYFQAPLQAALQALERPGSALVNTLAGSTVKLLLIYMLASNPEFGILGAVVAITINIMLVTVLHWNSIARLLKFSMNAGDFLKVGLSMAAAGMTCQLVMFTLWTGSGMIRFLAACCAGMVVYLLVAMLLKLFDRSDVFRLFWLGKRFVK</sequence>
<dbReference type="Pfam" id="PF01943">
    <property type="entry name" value="Polysacc_synt"/>
    <property type="match status" value="1"/>
</dbReference>
<dbReference type="GO" id="GO:0005886">
    <property type="term" value="C:plasma membrane"/>
    <property type="evidence" value="ECO:0007669"/>
    <property type="project" value="UniProtKB-SubCell"/>
</dbReference>
<dbReference type="PANTHER" id="PTHR30250">
    <property type="entry name" value="PST FAMILY PREDICTED COLANIC ACID TRANSPORTER"/>
    <property type="match status" value="1"/>
</dbReference>
<keyword evidence="3 6" id="KW-0812">Transmembrane</keyword>
<keyword evidence="8" id="KW-1185">Reference proteome</keyword>
<feature type="transmembrane region" description="Helical" evidence="6">
    <location>
        <begin position="119"/>
        <end position="140"/>
    </location>
</feature>
<feature type="transmembrane region" description="Helical" evidence="6">
    <location>
        <begin position="287"/>
        <end position="309"/>
    </location>
</feature>
<dbReference type="CDD" id="cd13124">
    <property type="entry name" value="MATE_SpoVB_like"/>
    <property type="match status" value="1"/>
</dbReference>
<evidence type="ECO:0000256" key="5">
    <source>
        <dbReference type="ARBA" id="ARBA00023136"/>
    </source>
</evidence>
<gene>
    <name evidence="7" type="primary">spoVB_1</name>
    <name evidence="7" type="ORF">PAESOLCIP111_03298</name>
</gene>
<dbReference type="RefSeq" id="WP_218093050.1">
    <property type="nucleotide sequence ID" value="NZ_CAJVAS010000013.1"/>
</dbReference>
<feature type="transmembrane region" description="Helical" evidence="6">
    <location>
        <begin position="481"/>
        <end position="501"/>
    </location>
</feature>
<evidence type="ECO:0000256" key="6">
    <source>
        <dbReference type="SAM" id="Phobius"/>
    </source>
</evidence>
<feature type="transmembrane region" description="Helical" evidence="6">
    <location>
        <begin position="330"/>
        <end position="354"/>
    </location>
</feature>
<feature type="transmembrane region" description="Helical" evidence="6">
    <location>
        <begin position="254"/>
        <end position="275"/>
    </location>
</feature>
<evidence type="ECO:0000256" key="3">
    <source>
        <dbReference type="ARBA" id="ARBA00022692"/>
    </source>
</evidence>
<dbReference type="PANTHER" id="PTHR30250:SF24">
    <property type="entry name" value="STAGE V SPORULATION PROTEIN B"/>
    <property type="match status" value="1"/>
</dbReference>
<feature type="transmembrane region" description="Helical" evidence="6">
    <location>
        <begin position="416"/>
        <end position="435"/>
    </location>
</feature>
<keyword evidence="5 6" id="KW-0472">Membrane</keyword>
<dbReference type="AlphaFoldDB" id="A0A916K5T9"/>
<evidence type="ECO:0000256" key="1">
    <source>
        <dbReference type="ARBA" id="ARBA00004651"/>
    </source>
</evidence>
<feature type="transmembrane region" description="Helical" evidence="6">
    <location>
        <begin position="456"/>
        <end position="475"/>
    </location>
</feature>
<comment type="subcellular location">
    <subcellularLocation>
        <location evidence="1">Cell membrane</location>
        <topology evidence="1">Multi-pass membrane protein</topology>
    </subcellularLocation>
</comment>
<comment type="caution">
    <text evidence="7">The sequence shown here is derived from an EMBL/GenBank/DDBJ whole genome shotgun (WGS) entry which is preliminary data.</text>
</comment>
<evidence type="ECO:0000256" key="2">
    <source>
        <dbReference type="ARBA" id="ARBA00022475"/>
    </source>
</evidence>
<protein>
    <submittedName>
        <fullName evidence="7">Stage V sporulation protein B</fullName>
    </submittedName>
</protein>
<feature type="transmembrane region" description="Helical" evidence="6">
    <location>
        <begin position="186"/>
        <end position="206"/>
    </location>
</feature>
<evidence type="ECO:0000256" key="4">
    <source>
        <dbReference type="ARBA" id="ARBA00022989"/>
    </source>
</evidence>
<dbReference type="InterPro" id="IPR050833">
    <property type="entry name" value="Poly_Biosynth_Transport"/>
</dbReference>
<dbReference type="EMBL" id="CAJVAS010000013">
    <property type="protein sequence ID" value="CAG7631435.1"/>
    <property type="molecule type" value="Genomic_DNA"/>
</dbReference>
<organism evidence="7 8">
    <name type="scientific">Paenibacillus solanacearum</name>
    <dbReference type="NCBI Taxonomy" id="2048548"/>
    <lineage>
        <taxon>Bacteria</taxon>
        <taxon>Bacillati</taxon>
        <taxon>Bacillota</taxon>
        <taxon>Bacilli</taxon>
        <taxon>Bacillales</taxon>
        <taxon>Paenibacillaceae</taxon>
        <taxon>Paenibacillus</taxon>
    </lineage>
</organism>
<feature type="transmembrane region" description="Helical" evidence="6">
    <location>
        <begin position="84"/>
        <end position="107"/>
    </location>
</feature>
<dbReference type="NCBIfam" id="TIGR02900">
    <property type="entry name" value="spore_V_B"/>
    <property type="match status" value="1"/>
</dbReference>
<dbReference type="PIRSF" id="PIRSF038958">
    <property type="entry name" value="PG_synth_SpoVB"/>
    <property type="match status" value="1"/>
</dbReference>
<keyword evidence="2" id="KW-1003">Cell membrane</keyword>
<evidence type="ECO:0000313" key="8">
    <source>
        <dbReference type="Proteomes" id="UP000693672"/>
    </source>
</evidence>
<dbReference type="Proteomes" id="UP000693672">
    <property type="component" value="Unassembled WGS sequence"/>
</dbReference>
<proteinExistence type="predicted"/>
<evidence type="ECO:0000313" key="7">
    <source>
        <dbReference type="EMBL" id="CAG7631435.1"/>
    </source>
</evidence>
<feature type="transmembrane region" description="Helical" evidence="6">
    <location>
        <begin position="48"/>
        <end position="72"/>
    </location>
</feature>
<keyword evidence="4 6" id="KW-1133">Transmembrane helix</keyword>
<accession>A0A916K5T9</accession>